<evidence type="ECO:0000256" key="4">
    <source>
        <dbReference type="ARBA" id="ARBA00022729"/>
    </source>
</evidence>
<evidence type="ECO:0000256" key="3">
    <source>
        <dbReference type="ARBA" id="ARBA00022651"/>
    </source>
</evidence>
<reference evidence="10" key="1">
    <citation type="submission" date="2016-10" db="EMBL/GenBank/DDBJ databases">
        <authorList>
            <person name="Varghese N."/>
            <person name="Submissions S."/>
        </authorList>
    </citation>
    <scope>NUCLEOTIDE SEQUENCE [LARGE SCALE GENOMIC DNA]</scope>
    <source>
        <strain evidence="10">DSM 18609</strain>
    </source>
</reference>
<dbReference type="Gene3D" id="3.40.50.1820">
    <property type="entry name" value="alpha/beta hydrolase"/>
    <property type="match status" value="1"/>
</dbReference>
<proteinExistence type="predicted"/>
<evidence type="ECO:0000259" key="8">
    <source>
        <dbReference type="Pfam" id="PF00326"/>
    </source>
</evidence>
<evidence type="ECO:0000256" key="1">
    <source>
        <dbReference type="ARBA" id="ARBA00004613"/>
    </source>
</evidence>
<dbReference type="GO" id="GO:0005576">
    <property type="term" value="C:extracellular region"/>
    <property type="evidence" value="ECO:0007669"/>
    <property type="project" value="UniProtKB-SubCell"/>
</dbReference>
<evidence type="ECO:0000256" key="5">
    <source>
        <dbReference type="ARBA" id="ARBA00022801"/>
    </source>
</evidence>
<evidence type="ECO:0000256" key="7">
    <source>
        <dbReference type="ARBA" id="ARBA00023326"/>
    </source>
</evidence>
<evidence type="ECO:0000313" key="9">
    <source>
        <dbReference type="EMBL" id="SDD92706.1"/>
    </source>
</evidence>
<keyword evidence="10" id="KW-1185">Reference proteome</keyword>
<dbReference type="GO" id="GO:0008236">
    <property type="term" value="F:serine-type peptidase activity"/>
    <property type="evidence" value="ECO:0007669"/>
    <property type="project" value="InterPro"/>
</dbReference>
<dbReference type="EMBL" id="FMZH01000009">
    <property type="protein sequence ID" value="SDD92706.1"/>
    <property type="molecule type" value="Genomic_DNA"/>
</dbReference>
<evidence type="ECO:0000256" key="6">
    <source>
        <dbReference type="ARBA" id="ARBA00023277"/>
    </source>
</evidence>
<gene>
    <name evidence="9" type="ORF">SAMN04488024_109100</name>
</gene>
<dbReference type="Proteomes" id="UP000199455">
    <property type="component" value="Unassembled WGS sequence"/>
</dbReference>
<dbReference type="PANTHER" id="PTHR38050">
    <property type="match status" value="1"/>
</dbReference>
<dbReference type="InterPro" id="IPR001375">
    <property type="entry name" value="Peptidase_S9_cat"/>
</dbReference>
<dbReference type="STRING" id="390242.SAMN04488024_109100"/>
<comment type="subcellular location">
    <subcellularLocation>
        <location evidence="1">Secreted</location>
    </subcellularLocation>
</comment>
<protein>
    <submittedName>
        <fullName evidence="9">Polyhydroxybutyrate depolymerase</fullName>
    </submittedName>
</protein>
<organism evidence="9 10">
    <name type="scientific">Pedobacter soli</name>
    <dbReference type="NCBI Taxonomy" id="390242"/>
    <lineage>
        <taxon>Bacteria</taxon>
        <taxon>Pseudomonadati</taxon>
        <taxon>Bacteroidota</taxon>
        <taxon>Sphingobacteriia</taxon>
        <taxon>Sphingobacteriales</taxon>
        <taxon>Sphingobacteriaceae</taxon>
        <taxon>Pedobacter</taxon>
    </lineage>
</organism>
<keyword evidence="6" id="KW-0119">Carbohydrate metabolism</keyword>
<dbReference type="SUPFAM" id="SSF53474">
    <property type="entry name" value="alpha/beta-Hydrolases"/>
    <property type="match status" value="1"/>
</dbReference>
<accession>A0A1G6YT32</accession>
<keyword evidence="2" id="KW-0964">Secreted</keyword>
<dbReference type="GO" id="GO:0045493">
    <property type="term" value="P:xylan catabolic process"/>
    <property type="evidence" value="ECO:0007669"/>
    <property type="project" value="UniProtKB-KW"/>
</dbReference>
<feature type="domain" description="Peptidase S9 prolyl oligopeptidase catalytic" evidence="8">
    <location>
        <begin position="112"/>
        <end position="177"/>
    </location>
</feature>
<dbReference type="InterPro" id="IPR043595">
    <property type="entry name" value="FaeB/C/D"/>
</dbReference>
<name>A0A1G6YT32_9SPHI</name>
<keyword evidence="7" id="KW-0624">Polysaccharide degradation</keyword>
<dbReference type="InterPro" id="IPR029058">
    <property type="entry name" value="AB_hydrolase_fold"/>
</dbReference>
<dbReference type="Pfam" id="PF00326">
    <property type="entry name" value="Peptidase_S9"/>
    <property type="match status" value="1"/>
</dbReference>
<keyword evidence="5" id="KW-0378">Hydrolase</keyword>
<sequence>MRFPRKSILCIGLIMIWAIISSAQESPVKIMKWTVDNASREAMVYLPATAKSKDSPVIFVFHGHGGTMGNMFRSRGFEKLWPEAIVVYPQGLNTPGQLTDPAGRLPGWQKAPGDMGDRDLHFFDAMLKTLKQDYRVDNKRIYATGHSNGGGFTYLLWATRGDTFAAFAPSAAVAPKVASQLKPKPAMHIMGEQDDLVKTAWQRAMCNKILQVNGCNDKGEPYDQYATLYPSAKQSPVVLYVHPGGHVYPTEANKVVIKFFKSVVKP</sequence>
<keyword evidence="3" id="KW-0858">Xylan degradation</keyword>
<dbReference type="PANTHER" id="PTHR38050:SF2">
    <property type="entry name" value="FERULOYL ESTERASE C-RELATED"/>
    <property type="match status" value="1"/>
</dbReference>
<dbReference type="GO" id="GO:0030600">
    <property type="term" value="F:feruloyl esterase activity"/>
    <property type="evidence" value="ECO:0007669"/>
    <property type="project" value="InterPro"/>
</dbReference>
<dbReference type="AlphaFoldDB" id="A0A1G6YT32"/>
<evidence type="ECO:0000256" key="2">
    <source>
        <dbReference type="ARBA" id="ARBA00022525"/>
    </source>
</evidence>
<keyword evidence="4" id="KW-0732">Signal</keyword>
<dbReference type="GO" id="GO:0006508">
    <property type="term" value="P:proteolysis"/>
    <property type="evidence" value="ECO:0007669"/>
    <property type="project" value="InterPro"/>
</dbReference>
<evidence type="ECO:0000313" key="10">
    <source>
        <dbReference type="Proteomes" id="UP000199455"/>
    </source>
</evidence>